<accession>X1CJ54</accession>
<proteinExistence type="predicted"/>
<sequence>MAGREGVLAIFLHPRFYFDFSHAHNSYLQFLAETGVI</sequence>
<protein>
    <submittedName>
        <fullName evidence="1">Uncharacterized protein</fullName>
    </submittedName>
</protein>
<comment type="caution">
    <text evidence="1">The sequence shown here is derived from an EMBL/GenBank/DDBJ whole genome shotgun (WGS) entry which is preliminary data.</text>
</comment>
<evidence type="ECO:0000313" key="1">
    <source>
        <dbReference type="EMBL" id="GAH07717.1"/>
    </source>
</evidence>
<gene>
    <name evidence="1" type="ORF">S01H4_59346</name>
</gene>
<dbReference type="AlphaFoldDB" id="X1CJ54"/>
<name>X1CJ54_9ZZZZ</name>
<reference evidence="1" key="1">
    <citation type="journal article" date="2014" name="Front. Microbiol.">
        <title>High frequency of phylogenetically diverse reductive dehalogenase-homologous genes in deep subseafloor sedimentary metagenomes.</title>
        <authorList>
            <person name="Kawai M."/>
            <person name="Futagami T."/>
            <person name="Toyoda A."/>
            <person name="Takaki Y."/>
            <person name="Nishi S."/>
            <person name="Hori S."/>
            <person name="Arai W."/>
            <person name="Tsubouchi T."/>
            <person name="Morono Y."/>
            <person name="Uchiyama I."/>
            <person name="Ito T."/>
            <person name="Fujiyama A."/>
            <person name="Inagaki F."/>
            <person name="Takami H."/>
        </authorList>
    </citation>
    <scope>NUCLEOTIDE SEQUENCE</scope>
    <source>
        <strain evidence="1">Expedition CK06-06</strain>
    </source>
</reference>
<feature type="non-terminal residue" evidence="1">
    <location>
        <position position="37"/>
    </location>
</feature>
<organism evidence="1">
    <name type="scientific">marine sediment metagenome</name>
    <dbReference type="NCBI Taxonomy" id="412755"/>
    <lineage>
        <taxon>unclassified sequences</taxon>
        <taxon>metagenomes</taxon>
        <taxon>ecological metagenomes</taxon>
    </lineage>
</organism>
<dbReference type="EMBL" id="BART01034789">
    <property type="protein sequence ID" value="GAH07717.1"/>
    <property type="molecule type" value="Genomic_DNA"/>
</dbReference>